<reference evidence="1 2" key="1">
    <citation type="journal article" date="2015" name="Nature">
        <title>rRNA introns, odd ribosomes, and small enigmatic genomes across a large radiation of phyla.</title>
        <authorList>
            <person name="Brown C.T."/>
            <person name="Hug L.A."/>
            <person name="Thomas B.C."/>
            <person name="Sharon I."/>
            <person name="Castelle C.J."/>
            <person name="Singh A."/>
            <person name="Wilkins M.J."/>
            <person name="Williams K.H."/>
            <person name="Banfield J.F."/>
        </authorList>
    </citation>
    <scope>NUCLEOTIDE SEQUENCE [LARGE SCALE GENOMIC DNA]</scope>
</reference>
<evidence type="ECO:0000313" key="1">
    <source>
        <dbReference type="EMBL" id="KKW11742.1"/>
    </source>
</evidence>
<evidence type="ECO:0000313" key="2">
    <source>
        <dbReference type="Proteomes" id="UP000034588"/>
    </source>
</evidence>
<name>A0A0G1YA12_9BACT</name>
<dbReference type="Proteomes" id="UP000034588">
    <property type="component" value="Unassembled WGS sequence"/>
</dbReference>
<dbReference type="EMBL" id="LCQD01000013">
    <property type="protein sequence ID" value="KKW11742.1"/>
    <property type="molecule type" value="Genomic_DNA"/>
</dbReference>
<accession>A0A0G1YA12</accession>
<gene>
    <name evidence="1" type="ORF">UY48_C0013G0023</name>
</gene>
<comment type="caution">
    <text evidence="1">The sequence shown here is derived from an EMBL/GenBank/DDBJ whole genome shotgun (WGS) entry which is preliminary data.</text>
</comment>
<dbReference type="AlphaFoldDB" id="A0A0G1YA12"/>
<sequence>MPDESVPSCLGHIDLMNNYLCTICPARLDCIQKKRSEKNVEKSAVVQ</sequence>
<organism evidence="1 2">
    <name type="scientific">Candidatus Gottesmanbacteria bacterium GW2011_GWB1_49_7</name>
    <dbReference type="NCBI Taxonomy" id="1618448"/>
    <lineage>
        <taxon>Bacteria</taxon>
        <taxon>Candidatus Gottesmaniibacteriota</taxon>
    </lineage>
</organism>
<proteinExistence type="predicted"/>
<protein>
    <submittedName>
        <fullName evidence="1">Uncharacterized protein</fullName>
    </submittedName>
</protein>